<dbReference type="InterPro" id="IPR029063">
    <property type="entry name" value="SAM-dependent_MTases_sf"/>
</dbReference>
<feature type="compositionally biased region" description="Gly residues" evidence="6">
    <location>
        <begin position="1418"/>
        <end position="1429"/>
    </location>
</feature>
<feature type="region of interest" description="Disordered" evidence="6">
    <location>
        <begin position="1387"/>
        <end position="1429"/>
    </location>
</feature>
<dbReference type="InterPro" id="IPR011639">
    <property type="entry name" value="MethylTrfase_TaqI-like_dom"/>
</dbReference>
<proteinExistence type="predicted"/>
<dbReference type="EMBL" id="CP109114">
    <property type="protein sequence ID" value="WSC16656.1"/>
    <property type="molecule type" value="Genomic_DNA"/>
</dbReference>
<dbReference type="PANTHER" id="PTHR33841:SF1">
    <property type="entry name" value="DNA METHYLTRANSFERASE A"/>
    <property type="match status" value="1"/>
</dbReference>
<dbReference type="PROSITE" id="PS00092">
    <property type="entry name" value="N6_MTASE"/>
    <property type="match status" value="1"/>
</dbReference>
<dbReference type="PRINTS" id="PR00507">
    <property type="entry name" value="N12N6MTFRASE"/>
</dbReference>
<name>A0ABZ1GAX0_9ACTN</name>
<keyword evidence="10" id="KW-1185">Reference proteome</keyword>
<dbReference type="InterPro" id="IPR046820">
    <property type="entry name" value="MmeI_TRD"/>
</dbReference>
<evidence type="ECO:0000256" key="6">
    <source>
        <dbReference type="SAM" id="MobiDB-lite"/>
    </source>
</evidence>
<keyword evidence="3" id="KW-0808">Transferase</keyword>
<gene>
    <name evidence="9" type="ORF">OIE64_30075</name>
</gene>
<dbReference type="RefSeq" id="WP_326595899.1">
    <property type="nucleotide sequence ID" value="NZ_CP109114.1"/>
</dbReference>
<evidence type="ECO:0000259" key="8">
    <source>
        <dbReference type="Pfam" id="PF20466"/>
    </source>
</evidence>
<evidence type="ECO:0000256" key="2">
    <source>
        <dbReference type="ARBA" id="ARBA00022603"/>
    </source>
</evidence>
<protein>
    <recommendedName>
        <fullName evidence="1">site-specific DNA-methyltransferase (adenine-specific)</fullName>
        <ecNumber evidence="1">2.1.1.72</ecNumber>
    </recommendedName>
</protein>
<dbReference type="Pfam" id="PF20466">
    <property type="entry name" value="MmeI_TRD"/>
    <property type="match status" value="1"/>
</dbReference>
<evidence type="ECO:0000259" key="7">
    <source>
        <dbReference type="Pfam" id="PF07669"/>
    </source>
</evidence>
<dbReference type="Proteomes" id="UP001330827">
    <property type="component" value="Chromosome"/>
</dbReference>
<evidence type="ECO:0000256" key="4">
    <source>
        <dbReference type="ARBA" id="ARBA00022691"/>
    </source>
</evidence>
<reference evidence="9 10" key="1">
    <citation type="submission" date="2022-10" db="EMBL/GenBank/DDBJ databases">
        <title>The complete genomes of actinobacterial strains from the NBC collection.</title>
        <authorList>
            <person name="Joergensen T.S."/>
            <person name="Alvarez Arevalo M."/>
            <person name="Sterndorff E.B."/>
            <person name="Faurdal D."/>
            <person name="Vuksanovic O."/>
            <person name="Mourched A.-S."/>
            <person name="Charusanti P."/>
            <person name="Shaw S."/>
            <person name="Blin K."/>
            <person name="Weber T."/>
        </authorList>
    </citation>
    <scope>NUCLEOTIDE SEQUENCE [LARGE SCALE GENOMIC DNA]</scope>
    <source>
        <strain evidence="9 10">NBC 01769</strain>
    </source>
</reference>
<accession>A0ABZ1GAX0</accession>
<evidence type="ECO:0000313" key="10">
    <source>
        <dbReference type="Proteomes" id="UP001330827"/>
    </source>
</evidence>
<keyword evidence="2" id="KW-0489">Methyltransferase</keyword>
<comment type="catalytic activity">
    <reaction evidence="5">
        <text>a 2'-deoxyadenosine in DNA + S-adenosyl-L-methionine = an N(6)-methyl-2'-deoxyadenosine in DNA + S-adenosyl-L-homocysteine + H(+)</text>
        <dbReference type="Rhea" id="RHEA:15197"/>
        <dbReference type="Rhea" id="RHEA-COMP:12418"/>
        <dbReference type="Rhea" id="RHEA-COMP:12419"/>
        <dbReference type="ChEBI" id="CHEBI:15378"/>
        <dbReference type="ChEBI" id="CHEBI:57856"/>
        <dbReference type="ChEBI" id="CHEBI:59789"/>
        <dbReference type="ChEBI" id="CHEBI:90615"/>
        <dbReference type="ChEBI" id="CHEBI:90616"/>
        <dbReference type="EC" id="2.1.1.72"/>
    </reaction>
</comment>
<evidence type="ECO:0000256" key="1">
    <source>
        <dbReference type="ARBA" id="ARBA00011900"/>
    </source>
</evidence>
<sequence>MSPRPVSRGLAAAKAQALDGRRQHQEWLDLTEVSGPFLTMPVLRQAWPQLDALEKDERARLRARHADWQNDTRAGRDEWVAYLMRSLLGWGDALVLRQGDAEDPALDRLTLHVPEHGAVLRPDFALVEPGGDLAAEPDTASAAKRVRLLGMTVPAGTVPTSRAAAGADWAAAPADRLARLLRHHDIPLGLVTDGRWWCLVWAPIGGVTTTAVFDTIGWNEAAERNVVRAFVSLLRRRRFFEYEEPETLVGLLKASLAAGEDVTEALGIQVRQAVELLVDAIGRADVRAMDAGAPGLHASGVAAGEIYRGAVAVMMRIVFLLYAEERGLLPSDNEVYAKAYSARFLRSELKSRADAEGESVLENTTFGWHRLIALFHAVHGGVDHPELKLPAYDGSIFAPDTYSWLEQTTPLLPIYDNTVLHMLQAVQEVRVGTGKNAEVRTLSFRALDVEQIGYVYEGLLSYGGERAVEDMVGLIGPEGLEHEVPLRELESLAVKSGGSVKALAKAIHEKWKDPKPPASAAKLEKLLAPAADEVESRRQLNAVTKKNPALSERLLPFIGILRRDLRGLPMVIPNGSLYVTESSLRKNTGTHYTPRFLAEDVVRHALEPLVYEPGPLQTADTGEWRLKSPQQILALKVADIAMGSAAFLVAACRYLGDRLIEAWENEGRTDATTYRAGRAVDAVTATDAEQDPVVVESRRQIIEHCLYGVDINPMAVEMAKLSLWLVSMDPTRPFTFLDDRLVAGDSLLGVHTMEQLQSVHMKPRAQSDVLVEQARELVDELTRERLAITAIKGVDLPALQQKRERLAEVNRHSRRLRLVGDLIAGAALATCASGRVEWYAPDGGERVRDLFPQAAWIVEKLFADGVEDDSEVVRQARATAEEWLGAELPAGGMERRPVHWPLVFPEVFTLGGGFDAVVGNPPFLGGQKLTGAMGEAYRESMVDFIAGGKRGSADLVAYFELRAHALLNSDGQTGLIATNTLAQGDSREVGLDQLERAGVTIFRAVKSAPWPAHSAVLEYCVVWTSKRKVGEDASYVLGGHTVPNGISTSLNPATRESSWVEPLDASEGLAFIGSYVLGAGFTLPESEARAWIAQEERYSDVLFGYLNGQDVNGHPTHGTDRWVINFRDLPLEKAREYPLAFERVLSEVKPERDKNSRKARRERWWQYAERAPGLDSAISRLDHCVVVTLSSSTQMPVMLPTGSVFSHMLVVLASDDFARLAIHSSSVQYWWTVDRCSSLKADLRFTPSDAVRPLVFSPLTPRLRAAGTHLDSYRRDLMLARNMGLTSTYNLVHNPDCQDADIVELRRIHEEIDRATVEAYGWFDLLDDSGQTPHADPTHETFPLDHGFHETDQGTRYTIGLLARTEIIDRLRQLNHQAYADEVHLGLHKKPAKHPDMPKPSADAIRKRKEQLASRGGTDLGEGGEGALF</sequence>
<feature type="domain" description="MmeI-like target recognition" evidence="8">
    <location>
        <begin position="1078"/>
        <end position="1246"/>
    </location>
</feature>
<evidence type="ECO:0000256" key="3">
    <source>
        <dbReference type="ARBA" id="ARBA00022679"/>
    </source>
</evidence>
<feature type="domain" description="Type II methyltransferase M.TaqI-like" evidence="7">
    <location>
        <begin position="704"/>
        <end position="985"/>
    </location>
</feature>
<organism evidence="9 10">
    <name type="scientific">Streptomyces brevispora</name>
    <dbReference type="NCBI Taxonomy" id="887462"/>
    <lineage>
        <taxon>Bacteria</taxon>
        <taxon>Bacillati</taxon>
        <taxon>Actinomycetota</taxon>
        <taxon>Actinomycetes</taxon>
        <taxon>Kitasatosporales</taxon>
        <taxon>Streptomycetaceae</taxon>
        <taxon>Streptomyces</taxon>
    </lineage>
</organism>
<keyword evidence="4" id="KW-0949">S-adenosyl-L-methionine</keyword>
<dbReference type="Pfam" id="PF07669">
    <property type="entry name" value="Eco57I"/>
    <property type="match status" value="1"/>
</dbReference>
<dbReference type="InterPro" id="IPR002052">
    <property type="entry name" value="DNA_methylase_N6_adenine_CS"/>
</dbReference>
<evidence type="ECO:0000313" key="9">
    <source>
        <dbReference type="EMBL" id="WSC16656.1"/>
    </source>
</evidence>
<dbReference type="Gene3D" id="3.40.50.150">
    <property type="entry name" value="Vaccinia Virus protein VP39"/>
    <property type="match status" value="2"/>
</dbReference>
<dbReference type="EC" id="2.1.1.72" evidence="1"/>
<dbReference type="InterPro" id="IPR050953">
    <property type="entry name" value="N4_N6_ade-DNA_methylase"/>
</dbReference>
<dbReference type="SUPFAM" id="SSF53335">
    <property type="entry name" value="S-adenosyl-L-methionine-dependent methyltransferases"/>
    <property type="match status" value="1"/>
</dbReference>
<evidence type="ECO:0000256" key="5">
    <source>
        <dbReference type="ARBA" id="ARBA00047942"/>
    </source>
</evidence>
<dbReference type="PANTHER" id="PTHR33841">
    <property type="entry name" value="DNA METHYLTRANSFERASE YEEA-RELATED"/>
    <property type="match status" value="1"/>
</dbReference>